<dbReference type="InterPro" id="IPR005181">
    <property type="entry name" value="SASA"/>
</dbReference>
<proteinExistence type="predicted"/>
<dbReference type="InterPro" id="IPR052940">
    <property type="entry name" value="Carb_Esterase_6"/>
</dbReference>
<gene>
    <name evidence="4" type="ORF">NG895_20545</name>
</gene>
<dbReference type="Pfam" id="PF03629">
    <property type="entry name" value="SASA"/>
    <property type="match status" value="1"/>
</dbReference>
<keyword evidence="2" id="KW-0732">Signal</keyword>
<evidence type="ECO:0000313" key="5">
    <source>
        <dbReference type="Proteomes" id="UP001155241"/>
    </source>
</evidence>
<dbReference type="EMBL" id="JAMXLR010000072">
    <property type="protein sequence ID" value="MCO6046295.1"/>
    <property type="molecule type" value="Genomic_DNA"/>
</dbReference>
<keyword evidence="5" id="KW-1185">Reference proteome</keyword>
<dbReference type="Gene3D" id="3.40.50.1110">
    <property type="entry name" value="SGNH hydrolase"/>
    <property type="match status" value="1"/>
</dbReference>
<evidence type="ECO:0000256" key="2">
    <source>
        <dbReference type="SAM" id="SignalP"/>
    </source>
</evidence>
<sequence length="354" mass="39921">MTRPALAVILNALVVATIAMGQARAESDKVQVFILAGQSNMEGKASLETLSRQIKAERTKKQFAHLHDGEGNFVARDDVFITFFDRHGPLEVDYGSRGRFGPELGFGWTVGNALDQPVLIIKVAWGGRSLFRDFRSPSALQPNHQQLAKDLEAARRKSPDATLDDIRKSYGKDYRDMLEEIARVQENYQDLFPQLKGKELQLAGFVWFQGWNDMVRDEYSQAYTNNMVHFIQDIRRDLDAPKLPVVIGQLGVDGPYTGEDAANDKRERFKARQAAAAELPEFQGNVAVVKTDQYWDPAAAEAFKTWQDDIENWRNYGDDRPYHYLGSPKIIYEIGQAFGESVLELSSNTSHQSG</sequence>
<keyword evidence="1" id="KW-0378">Hydrolase</keyword>
<feature type="chain" id="PRO_5040849738" evidence="2">
    <location>
        <begin position="26"/>
        <end position="354"/>
    </location>
</feature>
<evidence type="ECO:0000259" key="3">
    <source>
        <dbReference type="Pfam" id="PF03629"/>
    </source>
</evidence>
<reference evidence="4" key="1">
    <citation type="submission" date="2022-06" db="EMBL/GenBank/DDBJ databases">
        <title>Aeoliella straminimaris, a novel planctomycete from sediments.</title>
        <authorList>
            <person name="Vitorino I.R."/>
            <person name="Lage O.M."/>
        </authorList>
    </citation>
    <scope>NUCLEOTIDE SEQUENCE</scope>
    <source>
        <strain evidence="4">ICT_H6.2</strain>
    </source>
</reference>
<dbReference type="GO" id="GO:0016788">
    <property type="term" value="F:hydrolase activity, acting on ester bonds"/>
    <property type="evidence" value="ECO:0007669"/>
    <property type="project" value="UniProtKB-ARBA"/>
</dbReference>
<organism evidence="4 5">
    <name type="scientific">Aeoliella straminimaris</name>
    <dbReference type="NCBI Taxonomy" id="2954799"/>
    <lineage>
        <taxon>Bacteria</taxon>
        <taxon>Pseudomonadati</taxon>
        <taxon>Planctomycetota</taxon>
        <taxon>Planctomycetia</taxon>
        <taxon>Pirellulales</taxon>
        <taxon>Lacipirellulaceae</taxon>
        <taxon>Aeoliella</taxon>
    </lineage>
</organism>
<evidence type="ECO:0000256" key="1">
    <source>
        <dbReference type="ARBA" id="ARBA00022801"/>
    </source>
</evidence>
<feature type="domain" description="Sialate O-acetylesterase" evidence="3">
    <location>
        <begin position="30"/>
        <end position="267"/>
    </location>
</feature>
<dbReference type="InterPro" id="IPR036514">
    <property type="entry name" value="SGNH_hydro_sf"/>
</dbReference>
<dbReference type="PANTHER" id="PTHR31988:SF19">
    <property type="entry name" value="9-O-ACETYL-N-ACETYLNEURAMINIC ACID DEACETYLASE-RELATED"/>
    <property type="match status" value="1"/>
</dbReference>
<dbReference type="SUPFAM" id="SSF52266">
    <property type="entry name" value="SGNH hydrolase"/>
    <property type="match status" value="1"/>
</dbReference>
<accession>A0A9X2FC90</accession>
<dbReference type="AlphaFoldDB" id="A0A9X2FC90"/>
<name>A0A9X2FC90_9BACT</name>
<dbReference type="RefSeq" id="WP_252854409.1">
    <property type="nucleotide sequence ID" value="NZ_JAMXLR010000072.1"/>
</dbReference>
<evidence type="ECO:0000313" key="4">
    <source>
        <dbReference type="EMBL" id="MCO6046295.1"/>
    </source>
</evidence>
<dbReference type="Proteomes" id="UP001155241">
    <property type="component" value="Unassembled WGS sequence"/>
</dbReference>
<feature type="signal peptide" evidence="2">
    <location>
        <begin position="1"/>
        <end position="25"/>
    </location>
</feature>
<dbReference type="PANTHER" id="PTHR31988">
    <property type="entry name" value="ESTERASE, PUTATIVE (DUF303)-RELATED"/>
    <property type="match status" value="1"/>
</dbReference>
<comment type="caution">
    <text evidence="4">The sequence shown here is derived from an EMBL/GenBank/DDBJ whole genome shotgun (WGS) entry which is preliminary data.</text>
</comment>
<protein>
    <submittedName>
        <fullName evidence="4">Sialate O-acetylesterase</fullName>
    </submittedName>
</protein>